<keyword evidence="2" id="KW-1185">Reference proteome</keyword>
<accession>A0A183DZ17</accession>
<dbReference type="OrthoDB" id="10262892at2759"/>
<name>A0A183DZ17_9BILA</name>
<dbReference type="EMBL" id="UYRT01080739">
    <property type="protein sequence ID" value="VDN23309.1"/>
    <property type="molecule type" value="Genomic_DNA"/>
</dbReference>
<protein>
    <submittedName>
        <fullName evidence="3">COMM domain-containing protein</fullName>
    </submittedName>
</protein>
<organism evidence="3">
    <name type="scientific">Gongylonema pulchrum</name>
    <dbReference type="NCBI Taxonomy" id="637853"/>
    <lineage>
        <taxon>Eukaryota</taxon>
        <taxon>Metazoa</taxon>
        <taxon>Ecdysozoa</taxon>
        <taxon>Nematoda</taxon>
        <taxon>Chromadorea</taxon>
        <taxon>Rhabditida</taxon>
        <taxon>Spirurina</taxon>
        <taxon>Spiruromorpha</taxon>
        <taxon>Spiruroidea</taxon>
        <taxon>Gongylonematidae</taxon>
        <taxon>Gongylonema</taxon>
    </lineage>
</organism>
<proteinExistence type="predicted"/>
<dbReference type="WBParaSite" id="GPUH_0001397301-mRNA-1">
    <property type="protein sequence ID" value="GPUH_0001397301-mRNA-1"/>
    <property type="gene ID" value="GPUH_0001397301"/>
</dbReference>
<dbReference type="AlphaFoldDB" id="A0A183DZ17"/>
<evidence type="ECO:0000313" key="1">
    <source>
        <dbReference type="EMBL" id="VDN23309.1"/>
    </source>
</evidence>
<evidence type="ECO:0000313" key="3">
    <source>
        <dbReference type="WBParaSite" id="GPUH_0001397301-mRNA-1"/>
    </source>
</evidence>
<evidence type="ECO:0000313" key="2">
    <source>
        <dbReference type="Proteomes" id="UP000271098"/>
    </source>
</evidence>
<gene>
    <name evidence="1" type="ORF">GPUH_LOCUS13957</name>
</gene>
<sequence length="188" mass="20713">MATAFPADLIRSVEQYGAVASSNDFEYICTELCRKLVSVGPAKLEESICSQVYWNAAAGVLVEAARRGLSAAALEQLLPKNNFADAIVRAFKENEKSIVECMATIGWEPPRVIDIAWKLSKTLEVNGAKKERAVAEIHLDALPTGSTNFERISFCCSSDDLQVTYRKLSRLLSTATKNFLIFRSPCVM</sequence>
<dbReference type="Proteomes" id="UP000271098">
    <property type="component" value="Unassembled WGS sequence"/>
</dbReference>
<reference evidence="3" key="1">
    <citation type="submission" date="2016-06" db="UniProtKB">
        <authorList>
            <consortium name="WormBaseParasite"/>
        </authorList>
    </citation>
    <scope>IDENTIFICATION</scope>
</reference>
<reference evidence="1 2" key="2">
    <citation type="submission" date="2018-11" db="EMBL/GenBank/DDBJ databases">
        <authorList>
            <consortium name="Pathogen Informatics"/>
        </authorList>
    </citation>
    <scope>NUCLEOTIDE SEQUENCE [LARGE SCALE GENOMIC DNA]</scope>
</reference>